<evidence type="ECO:0000256" key="3">
    <source>
        <dbReference type="ARBA" id="ARBA00006730"/>
    </source>
</evidence>
<keyword evidence="10" id="KW-1185">Reference proteome</keyword>
<keyword evidence="4" id="KW-0285">Flavoprotein</keyword>
<dbReference type="AlphaFoldDB" id="A0A814EDS7"/>
<dbReference type="GO" id="GO:0019478">
    <property type="term" value="P:D-amino acid catabolic process"/>
    <property type="evidence" value="ECO:0007669"/>
    <property type="project" value="TreeGrafter"/>
</dbReference>
<evidence type="ECO:0000259" key="8">
    <source>
        <dbReference type="Pfam" id="PF01266"/>
    </source>
</evidence>
<proteinExistence type="inferred from homology"/>
<dbReference type="PIRSF" id="PIRSF000189">
    <property type="entry name" value="D-aa_oxidase"/>
    <property type="match status" value="1"/>
</dbReference>
<keyword evidence="6" id="KW-0560">Oxidoreductase</keyword>
<evidence type="ECO:0000313" key="10">
    <source>
        <dbReference type="Proteomes" id="UP000663879"/>
    </source>
</evidence>
<organism evidence="9 10">
    <name type="scientific">Brachionus calyciflorus</name>
    <dbReference type="NCBI Taxonomy" id="104777"/>
    <lineage>
        <taxon>Eukaryota</taxon>
        <taxon>Metazoa</taxon>
        <taxon>Spiralia</taxon>
        <taxon>Gnathifera</taxon>
        <taxon>Rotifera</taxon>
        <taxon>Eurotatoria</taxon>
        <taxon>Monogononta</taxon>
        <taxon>Pseudotrocha</taxon>
        <taxon>Ploima</taxon>
        <taxon>Brachionidae</taxon>
        <taxon>Brachionus</taxon>
    </lineage>
</organism>
<dbReference type="GO" id="GO:0071949">
    <property type="term" value="F:FAD binding"/>
    <property type="evidence" value="ECO:0007669"/>
    <property type="project" value="InterPro"/>
</dbReference>
<evidence type="ECO:0000256" key="2">
    <source>
        <dbReference type="ARBA" id="ARBA00004253"/>
    </source>
</evidence>
<dbReference type="SUPFAM" id="SSF54373">
    <property type="entry name" value="FAD-linked reductases, C-terminal domain"/>
    <property type="match status" value="1"/>
</dbReference>
<dbReference type="GO" id="GO:0005782">
    <property type="term" value="C:peroxisomal matrix"/>
    <property type="evidence" value="ECO:0007669"/>
    <property type="project" value="UniProtKB-SubCell"/>
</dbReference>
<evidence type="ECO:0000256" key="4">
    <source>
        <dbReference type="ARBA" id="ARBA00022630"/>
    </source>
</evidence>
<comment type="cofactor">
    <cofactor evidence="1 7">
        <name>FAD</name>
        <dbReference type="ChEBI" id="CHEBI:57692"/>
    </cofactor>
</comment>
<feature type="binding site" evidence="7">
    <location>
        <begin position="54"/>
        <end position="55"/>
    </location>
    <ligand>
        <name>FAD</name>
        <dbReference type="ChEBI" id="CHEBI:57692"/>
    </ligand>
</feature>
<dbReference type="SUPFAM" id="SSF51971">
    <property type="entry name" value="Nucleotide-binding domain"/>
    <property type="match status" value="1"/>
</dbReference>
<sequence length="354" mass="40618">MQNTNILSKKIAILGSGIIGLTTAHRLTEIHHELNLQTPLDISIISDKFGVDTTSDGAGGLFRPDDRFIPGVPKELVKKWATESFKYFDKLLFGKDGGKAGIFQASGYQMFDDERIDPSYKDYVYQFRHLTEHELNQFPKKFKYGYFSTTIGIDTRIYMNYLVSILNSKGVHFKKQKITSQDNFLSEYPQYDIIFNCLGFGSIEFCNDKQMVPIRGQMIRVKAPWIKHFYYTDDNCYIIPNVNTICLGGTRQRDNFSLDFNQDDKEGILERCKQLCPSLESASIEWDWVGLRPHREPIRVEKEVVMCQKTKKEKIIIHNYGHGGNGIALSRGTCLDSVDLLFTQNNDNSLKSKL</sequence>
<dbReference type="Pfam" id="PF01266">
    <property type="entry name" value="DAO"/>
    <property type="match status" value="1"/>
</dbReference>
<feature type="domain" description="FAD dependent oxidoreductase" evidence="8">
    <location>
        <begin position="10"/>
        <end position="333"/>
    </location>
</feature>
<reference evidence="9" key="1">
    <citation type="submission" date="2021-02" db="EMBL/GenBank/DDBJ databases">
        <authorList>
            <person name="Nowell W R."/>
        </authorList>
    </citation>
    <scope>NUCLEOTIDE SEQUENCE</scope>
    <source>
        <strain evidence="9">Ploen Becks lab</strain>
    </source>
</reference>
<name>A0A814EDS7_9BILA</name>
<evidence type="ECO:0000313" key="9">
    <source>
        <dbReference type="EMBL" id="CAF0966012.1"/>
    </source>
</evidence>
<feature type="binding site" evidence="7">
    <location>
        <position position="237"/>
    </location>
    <ligand>
        <name>D-dopa</name>
        <dbReference type="ChEBI" id="CHEBI:149689"/>
    </ligand>
</feature>
<evidence type="ECO:0000256" key="1">
    <source>
        <dbReference type="ARBA" id="ARBA00001974"/>
    </source>
</evidence>
<feature type="binding site" evidence="7">
    <location>
        <position position="292"/>
    </location>
    <ligand>
        <name>D-dopa</name>
        <dbReference type="ChEBI" id="CHEBI:149689"/>
    </ligand>
</feature>
<dbReference type="EMBL" id="CAJNOC010003063">
    <property type="protein sequence ID" value="CAF0966012.1"/>
    <property type="molecule type" value="Genomic_DNA"/>
</dbReference>
<comment type="subcellular location">
    <subcellularLocation>
        <location evidence="2">Peroxisome matrix</location>
    </subcellularLocation>
</comment>
<dbReference type="Proteomes" id="UP000663879">
    <property type="component" value="Unassembled WGS sequence"/>
</dbReference>
<protein>
    <recommendedName>
        <fullName evidence="8">FAD dependent oxidoreductase domain-containing protein</fullName>
    </recommendedName>
</protein>
<dbReference type="InterPro" id="IPR006076">
    <property type="entry name" value="FAD-dep_OxRdtase"/>
</dbReference>
<comment type="caution">
    <text evidence="9">The sequence shown here is derived from an EMBL/GenBank/DDBJ whole genome shotgun (WGS) entry which is preliminary data.</text>
</comment>
<gene>
    <name evidence="9" type="ORF">OXX778_LOCUS14670</name>
</gene>
<dbReference type="OrthoDB" id="2015447at2759"/>
<evidence type="ECO:0000256" key="6">
    <source>
        <dbReference type="ARBA" id="ARBA00023002"/>
    </source>
</evidence>
<accession>A0A814EDS7</accession>
<dbReference type="GO" id="GO:0003884">
    <property type="term" value="F:D-amino-acid oxidase activity"/>
    <property type="evidence" value="ECO:0007669"/>
    <property type="project" value="InterPro"/>
</dbReference>
<dbReference type="PANTHER" id="PTHR11530:SF11">
    <property type="entry name" value="D-ASPARTATE OXIDASE"/>
    <property type="match status" value="1"/>
</dbReference>
<evidence type="ECO:0000256" key="5">
    <source>
        <dbReference type="ARBA" id="ARBA00022827"/>
    </source>
</evidence>
<dbReference type="PANTHER" id="PTHR11530">
    <property type="entry name" value="D-AMINO ACID OXIDASE"/>
    <property type="match status" value="1"/>
</dbReference>
<dbReference type="InterPro" id="IPR023209">
    <property type="entry name" value="DAO"/>
</dbReference>
<dbReference type="Gene3D" id="3.30.9.10">
    <property type="entry name" value="D-Amino Acid Oxidase, subunit A, domain 2"/>
    <property type="match status" value="1"/>
</dbReference>
<dbReference type="Gene3D" id="3.40.50.720">
    <property type="entry name" value="NAD(P)-binding Rossmann-like Domain"/>
    <property type="match status" value="1"/>
</dbReference>
<keyword evidence="5 7" id="KW-0274">FAD</keyword>
<feature type="binding site" evidence="7">
    <location>
        <position position="324"/>
    </location>
    <ligand>
        <name>D-dopa</name>
        <dbReference type="ChEBI" id="CHEBI:149689"/>
    </ligand>
</feature>
<evidence type="ECO:0000256" key="7">
    <source>
        <dbReference type="PIRSR" id="PIRSR000189-1"/>
    </source>
</evidence>
<comment type="similarity">
    <text evidence="3">Belongs to the DAMOX/DASOX family.</text>
</comment>